<reference evidence="2 3" key="1">
    <citation type="journal article" date="2016" name="Environ. Microbiol.">
        <title>Genomic resolution of a cold subsurface aquifer community provides metabolic insights for novel microbes adapted to high CO concentrations.</title>
        <authorList>
            <person name="Probst A.J."/>
            <person name="Castelle C.J."/>
            <person name="Singh A."/>
            <person name="Brown C.T."/>
            <person name="Anantharaman K."/>
            <person name="Sharon I."/>
            <person name="Hug L.A."/>
            <person name="Burstein D."/>
            <person name="Emerson J.B."/>
            <person name="Thomas B.C."/>
            <person name="Banfield J.F."/>
        </authorList>
    </citation>
    <scope>NUCLEOTIDE SEQUENCE [LARGE SCALE GENOMIC DNA]</scope>
    <source>
        <strain evidence="2">CG1_02_41_21</strain>
    </source>
</reference>
<accession>A0A1J4T777</accession>
<gene>
    <name evidence="2" type="ORF">AUJ35_01730</name>
</gene>
<dbReference type="EMBL" id="MNUV01000032">
    <property type="protein sequence ID" value="OIO07626.1"/>
    <property type="molecule type" value="Genomic_DNA"/>
</dbReference>
<comment type="caution">
    <text evidence="2">The sequence shown here is derived from an EMBL/GenBank/DDBJ whole genome shotgun (WGS) entry which is preliminary data.</text>
</comment>
<sequence>MKKIKILSAIIVLACSINFVSAQGAGGTFIPTTSVYAGDLTTEKFQEKLSVIDAEISKYETKKTNELELLQKSYKDNMPSAPKHQKTVKASKNKKSGYSLIEDINPTTEAIDTVKPITIEKVSEDNDNYAEVKAAYDAKYEASKNAIISKYDALISRYEDQRLKLTDALVNSKGNFVASTTSASNAAQLYTSIKYADNFGNSSVTTGNSVNQQGVVMLFIHNTSRYCTVTITSAPFAGITLTPGQKSIAALPVSIGVYSLAYNEYRNGTALVRPRTMNIAVGPKKEEITIFDK</sequence>
<feature type="signal peptide" evidence="1">
    <location>
        <begin position="1"/>
        <end position="24"/>
    </location>
</feature>
<protein>
    <submittedName>
        <fullName evidence="2">Uncharacterized protein</fullName>
    </submittedName>
</protein>
<dbReference type="AlphaFoldDB" id="A0A1J4T777"/>
<evidence type="ECO:0000313" key="3">
    <source>
        <dbReference type="Proteomes" id="UP000182860"/>
    </source>
</evidence>
<evidence type="ECO:0000256" key="1">
    <source>
        <dbReference type="SAM" id="SignalP"/>
    </source>
</evidence>
<keyword evidence="1" id="KW-0732">Signal</keyword>
<name>A0A1J4T777_9BACT</name>
<dbReference type="Proteomes" id="UP000182860">
    <property type="component" value="Unassembled WGS sequence"/>
</dbReference>
<evidence type="ECO:0000313" key="2">
    <source>
        <dbReference type="EMBL" id="OIO07626.1"/>
    </source>
</evidence>
<organism evidence="2 3">
    <name type="scientific">Candidatus Falkowbacteria bacterium CG1_02_41_21</name>
    <dbReference type="NCBI Taxonomy" id="1805147"/>
    <lineage>
        <taxon>Bacteria</taxon>
        <taxon>Candidatus Falkowiibacteriota</taxon>
    </lineage>
</organism>
<proteinExistence type="predicted"/>
<feature type="chain" id="PRO_5012046132" evidence="1">
    <location>
        <begin position="25"/>
        <end position="293"/>
    </location>
</feature>